<evidence type="ECO:0008006" key="4">
    <source>
        <dbReference type="Google" id="ProtNLM"/>
    </source>
</evidence>
<comment type="caution">
    <text evidence="2">The sequence shown here is derived from an EMBL/GenBank/DDBJ whole genome shotgun (WGS) entry which is preliminary data.</text>
</comment>
<dbReference type="AlphaFoldDB" id="A0AAW1SRG7"/>
<keyword evidence="3" id="KW-1185">Reference proteome</keyword>
<accession>A0AAW1SRG7</accession>
<feature type="compositionally biased region" description="Basic and acidic residues" evidence="1">
    <location>
        <begin position="84"/>
        <end position="98"/>
    </location>
</feature>
<proteinExistence type="predicted"/>
<organism evidence="2 3">
    <name type="scientific">Apatococcus fuscideae</name>
    <dbReference type="NCBI Taxonomy" id="2026836"/>
    <lineage>
        <taxon>Eukaryota</taxon>
        <taxon>Viridiplantae</taxon>
        <taxon>Chlorophyta</taxon>
        <taxon>core chlorophytes</taxon>
        <taxon>Trebouxiophyceae</taxon>
        <taxon>Chlorellales</taxon>
        <taxon>Chlorellaceae</taxon>
        <taxon>Apatococcus</taxon>
    </lineage>
</organism>
<sequence length="98" mass="11153">EMQEQVQQHKAQWDQLVGRATDLESALEQWQAAYADIQQQLDASQASSAEAMRDKEAVEREKQRLAEQELQLTTAQADSQAARAELDAERRRAAELEQ</sequence>
<feature type="region of interest" description="Disordered" evidence="1">
    <location>
        <begin position="42"/>
        <end position="98"/>
    </location>
</feature>
<evidence type="ECO:0000313" key="2">
    <source>
        <dbReference type="EMBL" id="KAK9851885.1"/>
    </source>
</evidence>
<feature type="non-terminal residue" evidence="2">
    <location>
        <position position="1"/>
    </location>
</feature>
<dbReference type="Proteomes" id="UP001485043">
    <property type="component" value="Unassembled WGS sequence"/>
</dbReference>
<feature type="compositionally biased region" description="Polar residues" evidence="1">
    <location>
        <begin position="70"/>
        <end position="79"/>
    </location>
</feature>
<dbReference type="EMBL" id="JALJOV010001217">
    <property type="protein sequence ID" value="KAK9851885.1"/>
    <property type="molecule type" value="Genomic_DNA"/>
</dbReference>
<name>A0AAW1SRG7_9CHLO</name>
<evidence type="ECO:0000256" key="1">
    <source>
        <dbReference type="SAM" id="MobiDB-lite"/>
    </source>
</evidence>
<evidence type="ECO:0000313" key="3">
    <source>
        <dbReference type="Proteomes" id="UP001485043"/>
    </source>
</evidence>
<protein>
    <recommendedName>
        <fullName evidence="4">Chromosome segregation protein SMC</fullName>
    </recommendedName>
</protein>
<reference evidence="2 3" key="1">
    <citation type="journal article" date="2024" name="Nat. Commun.">
        <title>Phylogenomics reveals the evolutionary origins of lichenization in chlorophyte algae.</title>
        <authorList>
            <person name="Puginier C."/>
            <person name="Libourel C."/>
            <person name="Otte J."/>
            <person name="Skaloud P."/>
            <person name="Haon M."/>
            <person name="Grisel S."/>
            <person name="Petersen M."/>
            <person name="Berrin J.G."/>
            <person name="Delaux P.M."/>
            <person name="Dal Grande F."/>
            <person name="Keller J."/>
        </authorList>
    </citation>
    <scope>NUCLEOTIDE SEQUENCE [LARGE SCALE GENOMIC DNA]</scope>
    <source>
        <strain evidence="2 3">SAG 2523</strain>
    </source>
</reference>
<gene>
    <name evidence="2" type="ORF">WJX84_005371</name>
</gene>
<feature type="compositionally biased region" description="Basic and acidic residues" evidence="1">
    <location>
        <begin position="51"/>
        <end position="67"/>
    </location>
</feature>